<keyword evidence="8" id="KW-0198">Cysteine biosynthesis</keyword>
<feature type="binding site" evidence="10">
    <location>
        <position position="267"/>
    </location>
    <ligand>
        <name>pyridoxal 5'-phosphate</name>
        <dbReference type="ChEBI" id="CHEBI:597326"/>
    </ligand>
</feature>
<dbReference type="EMBL" id="MQWA01000001">
    <property type="protein sequence ID" value="PQJ29676.1"/>
    <property type="molecule type" value="Genomic_DNA"/>
</dbReference>
<keyword evidence="6" id="KW-0808">Transferase</keyword>
<dbReference type="InterPro" id="IPR001926">
    <property type="entry name" value="TrpB-like_PALP"/>
</dbReference>
<evidence type="ECO:0000313" key="13">
    <source>
        <dbReference type="EMBL" id="PQJ29676.1"/>
    </source>
</evidence>
<dbReference type="Gene3D" id="3.40.50.1100">
    <property type="match status" value="2"/>
</dbReference>
<sequence>MGILAQNMVDTVGNTPLIKLNKITEGLDAEIYVKGEFFNPLFSVKDRIGKSMIEAAEKDGSLKPGGTIIEPTSGNTGIALAFVSRAKGYRCVLTMPESMSIERRVLLRMLGAEIVLTPAAKGMGGAIAKAKQLLEEDPTAFGPSQFDNPANPQAHRETTAEEIWSALDGDVDFLVSGVGTGGTITGVAEVIKDRKPSFQAIAVEPENSPVIGGGSPGPHKIQGIGAGFIPGNLNMEIIDGTITVTNENAFETAQKLAQLEGLPAGISTGANVWAAIQLAKRPEAKGKNIVTIGCSSTERYLSTPLAEKIREEVANLPVSEIV</sequence>
<evidence type="ECO:0000256" key="3">
    <source>
        <dbReference type="ARBA" id="ARBA00007103"/>
    </source>
</evidence>
<evidence type="ECO:0000256" key="9">
    <source>
        <dbReference type="ARBA" id="ARBA00047931"/>
    </source>
</evidence>
<reference evidence="13 14" key="1">
    <citation type="submission" date="2016-12" db="EMBL/GenBank/DDBJ databases">
        <title>Study of bacterial adaptation to deep sea.</title>
        <authorList>
            <person name="Song J."/>
            <person name="Yoshizawa S."/>
            <person name="Kogure K."/>
        </authorList>
    </citation>
    <scope>NUCLEOTIDE SEQUENCE [LARGE SCALE GENOMIC DNA]</scope>
    <source>
        <strain evidence="13 14">SAORIC-165</strain>
    </source>
</reference>
<dbReference type="AlphaFoldDB" id="A0A2S7U3S6"/>
<evidence type="ECO:0000313" key="14">
    <source>
        <dbReference type="Proteomes" id="UP000239907"/>
    </source>
</evidence>
<evidence type="ECO:0000256" key="11">
    <source>
        <dbReference type="PIRSR" id="PIRSR605856-51"/>
    </source>
</evidence>
<accession>A0A2S7U3S6</accession>
<dbReference type="EC" id="2.5.1.47" evidence="4"/>
<evidence type="ECO:0000256" key="1">
    <source>
        <dbReference type="ARBA" id="ARBA00001933"/>
    </source>
</evidence>
<dbReference type="Pfam" id="PF00291">
    <property type="entry name" value="PALP"/>
    <property type="match status" value="1"/>
</dbReference>
<dbReference type="InterPro" id="IPR005859">
    <property type="entry name" value="CysK"/>
</dbReference>
<name>A0A2S7U3S6_9BACT</name>
<feature type="binding site" evidence="10">
    <location>
        <position position="75"/>
    </location>
    <ligand>
        <name>pyridoxal 5'-phosphate</name>
        <dbReference type="ChEBI" id="CHEBI:597326"/>
    </ligand>
</feature>
<comment type="pathway">
    <text evidence="2">Amino-acid biosynthesis; L-cysteine biosynthesis; L-cysteine from L-serine: step 2/2.</text>
</comment>
<proteinExistence type="inferred from homology"/>
<feature type="binding site" evidence="10">
    <location>
        <begin position="179"/>
        <end position="183"/>
    </location>
    <ligand>
        <name>pyridoxal 5'-phosphate</name>
        <dbReference type="ChEBI" id="CHEBI:597326"/>
    </ligand>
</feature>
<evidence type="ECO:0000256" key="5">
    <source>
        <dbReference type="ARBA" id="ARBA00022605"/>
    </source>
</evidence>
<dbReference type="CDD" id="cd01561">
    <property type="entry name" value="CBS_like"/>
    <property type="match status" value="1"/>
</dbReference>
<comment type="catalytic activity">
    <reaction evidence="9">
        <text>O-acetyl-L-serine + hydrogen sulfide = L-cysteine + acetate</text>
        <dbReference type="Rhea" id="RHEA:14829"/>
        <dbReference type="ChEBI" id="CHEBI:29919"/>
        <dbReference type="ChEBI" id="CHEBI:30089"/>
        <dbReference type="ChEBI" id="CHEBI:35235"/>
        <dbReference type="ChEBI" id="CHEBI:58340"/>
        <dbReference type="EC" id="2.5.1.47"/>
    </reaction>
</comment>
<keyword evidence="14" id="KW-1185">Reference proteome</keyword>
<dbReference type="GO" id="GO:0006535">
    <property type="term" value="P:cysteine biosynthetic process from serine"/>
    <property type="evidence" value="ECO:0007669"/>
    <property type="project" value="InterPro"/>
</dbReference>
<dbReference type="OrthoDB" id="9808024at2"/>
<dbReference type="Proteomes" id="UP000239907">
    <property type="component" value="Unassembled WGS sequence"/>
</dbReference>
<comment type="similarity">
    <text evidence="3">Belongs to the cysteine synthase/cystathionine beta-synthase family.</text>
</comment>
<evidence type="ECO:0000256" key="2">
    <source>
        <dbReference type="ARBA" id="ARBA00004962"/>
    </source>
</evidence>
<dbReference type="SUPFAM" id="SSF53686">
    <property type="entry name" value="Tryptophan synthase beta subunit-like PLP-dependent enzymes"/>
    <property type="match status" value="1"/>
</dbReference>
<keyword evidence="7 10" id="KW-0663">Pyridoxal phosphate</keyword>
<dbReference type="RefSeq" id="WP_105044184.1">
    <property type="nucleotide sequence ID" value="NZ_MQWA01000001.1"/>
</dbReference>
<evidence type="ECO:0000259" key="12">
    <source>
        <dbReference type="Pfam" id="PF00291"/>
    </source>
</evidence>
<evidence type="ECO:0000256" key="6">
    <source>
        <dbReference type="ARBA" id="ARBA00022679"/>
    </source>
</evidence>
<dbReference type="GO" id="GO:0004124">
    <property type="term" value="F:cysteine synthase activity"/>
    <property type="evidence" value="ECO:0007669"/>
    <property type="project" value="UniProtKB-EC"/>
</dbReference>
<dbReference type="InterPro" id="IPR005856">
    <property type="entry name" value="Cys_synth"/>
</dbReference>
<comment type="caution">
    <text evidence="13">The sequence shown here is derived from an EMBL/GenBank/DDBJ whole genome shotgun (WGS) entry which is preliminary data.</text>
</comment>
<evidence type="ECO:0000256" key="4">
    <source>
        <dbReference type="ARBA" id="ARBA00012681"/>
    </source>
</evidence>
<protein>
    <recommendedName>
        <fullName evidence="4">cysteine synthase</fullName>
        <ecNumber evidence="4">2.5.1.47</ecNumber>
    </recommendedName>
</protein>
<feature type="modified residue" description="N6-(pyridoxal phosphate)lysine" evidence="11">
    <location>
        <position position="45"/>
    </location>
</feature>
<dbReference type="GO" id="GO:0005737">
    <property type="term" value="C:cytoplasm"/>
    <property type="evidence" value="ECO:0007669"/>
    <property type="project" value="UniProtKB-ARBA"/>
</dbReference>
<evidence type="ECO:0000256" key="8">
    <source>
        <dbReference type="ARBA" id="ARBA00023192"/>
    </source>
</evidence>
<dbReference type="NCBIfam" id="TIGR01136">
    <property type="entry name" value="cysKM"/>
    <property type="match status" value="1"/>
</dbReference>
<dbReference type="PANTHER" id="PTHR10314">
    <property type="entry name" value="CYSTATHIONINE BETA-SYNTHASE"/>
    <property type="match status" value="1"/>
</dbReference>
<dbReference type="InterPro" id="IPR036052">
    <property type="entry name" value="TrpB-like_PALP_sf"/>
</dbReference>
<evidence type="ECO:0000256" key="10">
    <source>
        <dbReference type="PIRSR" id="PIRSR605856-50"/>
    </source>
</evidence>
<dbReference type="InterPro" id="IPR050214">
    <property type="entry name" value="Cys_Synth/Cystath_Beta-Synth"/>
</dbReference>
<dbReference type="NCBIfam" id="TIGR01139">
    <property type="entry name" value="cysK"/>
    <property type="match status" value="1"/>
</dbReference>
<organism evidence="13 14">
    <name type="scientific">Rubritalea profundi</name>
    <dbReference type="NCBI Taxonomy" id="1658618"/>
    <lineage>
        <taxon>Bacteria</taxon>
        <taxon>Pseudomonadati</taxon>
        <taxon>Verrucomicrobiota</taxon>
        <taxon>Verrucomicrobiia</taxon>
        <taxon>Verrucomicrobiales</taxon>
        <taxon>Rubritaleaceae</taxon>
        <taxon>Rubritalea</taxon>
    </lineage>
</organism>
<feature type="domain" description="Tryptophan synthase beta chain-like PALP" evidence="12">
    <location>
        <begin position="11"/>
        <end position="294"/>
    </location>
</feature>
<evidence type="ECO:0000256" key="7">
    <source>
        <dbReference type="ARBA" id="ARBA00022898"/>
    </source>
</evidence>
<keyword evidence="5" id="KW-0028">Amino-acid biosynthesis</keyword>
<gene>
    <name evidence="13" type="ORF">BSZ32_15050</name>
</gene>
<comment type="cofactor">
    <cofactor evidence="1 10">
        <name>pyridoxal 5'-phosphate</name>
        <dbReference type="ChEBI" id="CHEBI:597326"/>
    </cofactor>
</comment>
<dbReference type="FunFam" id="3.40.50.1100:FF:000067">
    <property type="entry name" value="Cysteine synthase"/>
    <property type="match status" value="1"/>
</dbReference>